<dbReference type="EMBL" id="VBUU01000031">
    <property type="protein sequence ID" value="TLG00298.1"/>
    <property type="molecule type" value="Genomic_DNA"/>
</dbReference>
<evidence type="ECO:0000313" key="2">
    <source>
        <dbReference type="EMBL" id="TLG00298.1"/>
    </source>
</evidence>
<gene>
    <name evidence="2" type="ORF">FEK35_23925</name>
</gene>
<name>A0A5R8PA89_9NOCA</name>
<dbReference type="Proteomes" id="UP000308349">
    <property type="component" value="Unassembled WGS sequence"/>
</dbReference>
<evidence type="ECO:0000259" key="1">
    <source>
        <dbReference type="Pfam" id="PF14062"/>
    </source>
</evidence>
<dbReference type="Pfam" id="PF14062">
    <property type="entry name" value="DUF4253"/>
    <property type="match status" value="1"/>
</dbReference>
<sequence>MSRREWPADEGVSSVVLLSVGRASIALAGMSTSSRRRGRPRTCGERDQQLRRGPHVSLDFDVPPFRPDPDTVARPMPIWRGADPAMLLRGTAYDGQKLRAVPRLDQQGTSVWVMEVHRGYEAVDAWETFHARYPQTGLWPVIATDRTCADVADPIEQRYRLGRVDADPVTEDGRSWLYDEFASLLRREGSNEDFVARQDQDWSPAEFARVEENFRNFDWTDIWATVGHEYAHLLLVPAPYPWLVPGRLGWVGACNYGIGWRDHARILRRWQHLWRVDLVALDRDTMWLRHMQPITDRNTALAAAMEAFLYCSDTVNSDHQTLDNLARWFLEPMWRLWWD</sequence>
<organism evidence="2 3">
    <name type="scientific">Nocardia cyriacigeorgica</name>
    <dbReference type="NCBI Taxonomy" id="135487"/>
    <lineage>
        <taxon>Bacteria</taxon>
        <taxon>Bacillati</taxon>
        <taxon>Actinomycetota</taxon>
        <taxon>Actinomycetes</taxon>
        <taxon>Mycobacteriales</taxon>
        <taxon>Nocardiaceae</taxon>
        <taxon>Nocardia</taxon>
    </lineage>
</organism>
<dbReference type="OrthoDB" id="264195at2"/>
<reference evidence="2 3" key="1">
    <citation type="submission" date="2019-05" db="EMBL/GenBank/DDBJ databases">
        <title>Genomes sequences of two Nocardia cyriacigeorgica environmental isolates, type strains Nocardia asteroides ATCC 19247 and Nocardia cyriacigeorgica DSM 44484.</title>
        <authorList>
            <person name="Vautrin F."/>
            <person name="Bergeron E."/>
            <person name="Dubost A."/>
            <person name="Abrouk D."/>
            <person name="Rodriguez Nava V."/>
            <person name="Pujic P."/>
        </authorList>
    </citation>
    <scope>NUCLEOTIDE SEQUENCE [LARGE SCALE GENOMIC DNA]</scope>
    <source>
        <strain evidence="2 3">EML 1456</strain>
    </source>
</reference>
<comment type="caution">
    <text evidence="2">The sequence shown here is derived from an EMBL/GenBank/DDBJ whole genome shotgun (WGS) entry which is preliminary data.</text>
</comment>
<dbReference type="InterPro" id="IPR025349">
    <property type="entry name" value="DUF4253"/>
</dbReference>
<proteinExistence type="predicted"/>
<protein>
    <submittedName>
        <fullName evidence="2">DUF4253 domain-containing protein</fullName>
    </submittedName>
</protein>
<dbReference type="RefSeq" id="WP_138458109.1">
    <property type="nucleotide sequence ID" value="NZ_VBUU01000031.1"/>
</dbReference>
<dbReference type="AlphaFoldDB" id="A0A5R8PA89"/>
<accession>A0A5R8PA89</accession>
<feature type="domain" description="DUF4253" evidence="1">
    <location>
        <begin position="233"/>
        <end position="339"/>
    </location>
</feature>
<evidence type="ECO:0000313" key="3">
    <source>
        <dbReference type="Proteomes" id="UP000308349"/>
    </source>
</evidence>